<evidence type="ECO:0000259" key="2">
    <source>
        <dbReference type="Pfam" id="PF07675"/>
    </source>
</evidence>
<proteinExistence type="predicted"/>
<protein>
    <submittedName>
        <fullName evidence="3">Choice-of-anchor J domain-containing protein</fullName>
    </submittedName>
</protein>
<evidence type="ECO:0000313" key="3">
    <source>
        <dbReference type="EMBL" id="MFC4666224.1"/>
    </source>
</evidence>
<dbReference type="Proteomes" id="UP001596020">
    <property type="component" value="Unassembled WGS sequence"/>
</dbReference>
<sequence length="540" mass="60852">MTQEINLLNYTNNSAVYEYIDHPQSIAINSMDPKLRMNYRAKDIYGNEYDLQEILNSGKHLLIDFSVVWCAPCWSIHKSGILEEIQEKYKDDILVLWVEAEGANLSAIQGKENSTGGKPSKGDWTDEGKSIIPIISDKNMMTSLGVADDGYPTLAFIDLNGRYKIVNSELKHFDRVMAQSLKRDKKPLILSVDQPNPIAHFTAQFGVKYKSMGDHPKITWNFEGVGEYEGEQVEVIFKNSGLIKYTLTIDDTPYKTVYNGKVRVGKTTLISQLPYKEDFENPQGYNSLDLDNDGYGWMMLNRIEKNGIANLPQELLSTFSHSGKNSMISWSAIPQNDNGVLAKEKALTTNDWLISPQIQIPNDGKEYELSFYGASASEGRDMDQISVWVSTTGVTPKDFSQKLIDDTILEPDKESANIWRKYSASLKKFAGEKIFIAFKHEDKNRMAALIDDITIKNTNDTHSKELHNQSPFSVIQCNGKVVVEGNSTIRVRLIDISGKIIVESEGKNEVSLSTTNLPQSVYILEISNCDAENYQYKIIL</sequence>
<gene>
    <name evidence="3" type="ORF">ACFO3G_06385</name>
</gene>
<dbReference type="InterPro" id="IPR011628">
    <property type="entry name" value="Cleaved_adhesin"/>
</dbReference>
<dbReference type="InterPro" id="IPR036249">
    <property type="entry name" value="Thioredoxin-like_sf"/>
</dbReference>
<evidence type="ECO:0000259" key="1">
    <source>
        <dbReference type="Pfam" id="PF00085"/>
    </source>
</evidence>
<accession>A0ABV9K887</accession>
<dbReference type="Pfam" id="PF00085">
    <property type="entry name" value="Thioredoxin"/>
    <property type="match status" value="1"/>
</dbReference>
<evidence type="ECO:0000313" key="4">
    <source>
        <dbReference type="Proteomes" id="UP001596020"/>
    </source>
</evidence>
<keyword evidence="4" id="KW-1185">Reference proteome</keyword>
<dbReference type="NCBIfam" id="NF038128">
    <property type="entry name" value="choice_anch_J"/>
    <property type="match status" value="1"/>
</dbReference>
<feature type="domain" description="Cleaved adhesin" evidence="2">
    <location>
        <begin position="280"/>
        <end position="442"/>
    </location>
</feature>
<organism evidence="3 4">
    <name type="scientific">Falsiporphyromonas endometrii</name>
    <dbReference type="NCBI Taxonomy" id="1387297"/>
    <lineage>
        <taxon>Bacteria</taxon>
        <taxon>Pseudomonadati</taxon>
        <taxon>Bacteroidota</taxon>
        <taxon>Bacteroidia</taxon>
        <taxon>Bacteroidales</taxon>
        <taxon>Porphyromonadaceae</taxon>
        <taxon>Falsiporphyromonas</taxon>
    </lineage>
</organism>
<reference evidence="4" key="1">
    <citation type="journal article" date="2019" name="Int. J. Syst. Evol. Microbiol.">
        <title>The Global Catalogue of Microorganisms (GCM) 10K type strain sequencing project: providing services to taxonomists for standard genome sequencing and annotation.</title>
        <authorList>
            <consortium name="The Broad Institute Genomics Platform"/>
            <consortium name="The Broad Institute Genome Sequencing Center for Infectious Disease"/>
            <person name="Wu L."/>
            <person name="Ma J."/>
        </authorList>
    </citation>
    <scope>NUCLEOTIDE SEQUENCE [LARGE SCALE GENOMIC DNA]</scope>
    <source>
        <strain evidence="4">CGMCC 4.7357</strain>
    </source>
</reference>
<dbReference type="InterPro" id="IPR013766">
    <property type="entry name" value="Thioredoxin_domain"/>
</dbReference>
<dbReference type="InterPro" id="IPR026444">
    <property type="entry name" value="Secre_tail"/>
</dbReference>
<dbReference type="RefSeq" id="WP_380079081.1">
    <property type="nucleotide sequence ID" value="NZ_JBHSGO010000184.1"/>
</dbReference>
<dbReference type="EMBL" id="JBHSGO010000184">
    <property type="protein sequence ID" value="MFC4666224.1"/>
    <property type="molecule type" value="Genomic_DNA"/>
</dbReference>
<dbReference type="Gene3D" id="3.40.30.10">
    <property type="entry name" value="Glutaredoxin"/>
    <property type="match status" value="1"/>
</dbReference>
<name>A0ABV9K887_9PORP</name>
<dbReference type="Gene3D" id="2.60.120.200">
    <property type="match status" value="1"/>
</dbReference>
<dbReference type="Pfam" id="PF07675">
    <property type="entry name" value="Cleaved_Adhesin"/>
    <property type="match status" value="1"/>
</dbReference>
<dbReference type="NCBIfam" id="TIGR04183">
    <property type="entry name" value="Por_Secre_tail"/>
    <property type="match status" value="1"/>
</dbReference>
<comment type="caution">
    <text evidence="3">The sequence shown here is derived from an EMBL/GenBank/DDBJ whole genome shotgun (WGS) entry which is preliminary data.</text>
</comment>
<dbReference type="SUPFAM" id="SSF52833">
    <property type="entry name" value="Thioredoxin-like"/>
    <property type="match status" value="1"/>
</dbReference>
<feature type="domain" description="Thioredoxin" evidence="1">
    <location>
        <begin position="52"/>
        <end position="102"/>
    </location>
</feature>